<dbReference type="KEGG" id="hsd:SD1D_0152"/>
<evidence type="ECO:0000259" key="4">
    <source>
        <dbReference type="PROSITE" id="PS50932"/>
    </source>
</evidence>
<evidence type="ECO:0000313" key="6">
    <source>
        <dbReference type="Proteomes" id="UP000196053"/>
    </source>
</evidence>
<gene>
    <name evidence="5" type="ORF">SD1D_0152</name>
</gene>
<dbReference type="SUPFAM" id="SSF53822">
    <property type="entry name" value="Periplasmic binding protein-like I"/>
    <property type="match status" value="1"/>
</dbReference>
<dbReference type="CDD" id="cd01392">
    <property type="entry name" value="HTH_LacI"/>
    <property type="match status" value="1"/>
</dbReference>
<name>A0A0K8J241_9FIRM</name>
<dbReference type="SMART" id="SM00354">
    <property type="entry name" value="HTH_LACI"/>
    <property type="match status" value="1"/>
</dbReference>
<dbReference type="CDD" id="cd06267">
    <property type="entry name" value="PBP1_LacI_sugar_binding-like"/>
    <property type="match status" value="1"/>
</dbReference>
<dbReference type="AlphaFoldDB" id="A0A0K8J241"/>
<keyword evidence="2" id="KW-0238">DNA-binding</keyword>
<dbReference type="OrthoDB" id="9775106at2"/>
<dbReference type="Gene3D" id="3.40.50.2300">
    <property type="match status" value="2"/>
</dbReference>
<keyword evidence="6" id="KW-1185">Reference proteome</keyword>
<keyword evidence="1" id="KW-0805">Transcription regulation</keyword>
<dbReference type="InterPro" id="IPR046335">
    <property type="entry name" value="LacI/GalR-like_sensor"/>
</dbReference>
<reference evidence="6" key="1">
    <citation type="submission" date="2015-09" db="EMBL/GenBank/DDBJ databases">
        <authorList>
            <person name="Wibberg D."/>
        </authorList>
    </citation>
    <scope>NUCLEOTIDE SEQUENCE [LARGE SCALE GENOMIC DNA]</scope>
    <source>
        <strain evidence="6">SD1D</strain>
    </source>
</reference>
<dbReference type="Proteomes" id="UP000196053">
    <property type="component" value="Chromosome I"/>
</dbReference>
<dbReference type="PROSITE" id="PS00356">
    <property type="entry name" value="HTH_LACI_1"/>
    <property type="match status" value="1"/>
</dbReference>
<keyword evidence="3" id="KW-0804">Transcription</keyword>
<dbReference type="SUPFAM" id="SSF47413">
    <property type="entry name" value="lambda repressor-like DNA-binding domains"/>
    <property type="match status" value="1"/>
</dbReference>
<dbReference type="GO" id="GO:0000976">
    <property type="term" value="F:transcription cis-regulatory region binding"/>
    <property type="evidence" value="ECO:0007669"/>
    <property type="project" value="TreeGrafter"/>
</dbReference>
<dbReference type="Pfam" id="PF00356">
    <property type="entry name" value="LacI"/>
    <property type="match status" value="1"/>
</dbReference>
<dbReference type="PANTHER" id="PTHR30146">
    <property type="entry name" value="LACI-RELATED TRANSCRIPTIONAL REPRESSOR"/>
    <property type="match status" value="1"/>
</dbReference>
<evidence type="ECO:0000256" key="2">
    <source>
        <dbReference type="ARBA" id="ARBA00023125"/>
    </source>
</evidence>
<feature type="domain" description="HTH lacI-type" evidence="4">
    <location>
        <begin position="3"/>
        <end position="57"/>
    </location>
</feature>
<dbReference type="InterPro" id="IPR028082">
    <property type="entry name" value="Peripla_BP_I"/>
</dbReference>
<dbReference type="RefSeq" id="WP_058257153.1">
    <property type="nucleotide sequence ID" value="NZ_JANWKB010000023.1"/>
</dbReference>
<dbReference type="PROSITE" id="PS50932">
    <property type="entry name" value="HTH_LACI_2"/>
    <property type="match status" value="1"/>
</dbReference>
<dbReference type="GO" id="GO:0003700">
    <property type="term" value="F:DNA-binding transcription factor activity"/>
    <property type="evidence" value="ECO:0007669"/>
    <property type="project" value="TreeGrafter"/>
</dbReference>
<dbReference type="PRINTS" id="PR00036">
    <property type="entry name" value="HTHLACI"/>
</dbReference>
<dbReference type="Gene3D" id="1.10.260.40">
    <property type="entry name" value="lambda repressor-like DNA-binding domains"/>
    <property type="match status" value="1"/>
</dbReference>
<evidence type="ECO:0000313" key="5">
    <source>
        <dbReference type="EMBL" id="CUH91706.1"/>
    </source>
</evidence>
<dbReference type="EMBL" id="LN879430">
    <property type="protein sequence ID" value="CUH91706.1"/>
    <property type="molecule type" value="Genomic_DNA"/>
</dbReference>
<evidence type="ECO:0000256" key="3">
    <source>
        <dbReference type="ARBA" id="ARBA00023163"/>
    </source>
</evidence>
<sequence length="341" mass="37729">MAVTILDVAREAGVSKSTVSLVINNSDRVKPETQYKVREAIKKLGYTPNIAARELTTNRTHTLGLIFLTSNINQKPYAFTSICETLLYDTSNGIYAGLADSQYSLLVERFSVTENSMPELIKNRRLDGVFLIGGLFTNHFIETLQKMKIPFVIIGRQYEGFDSISVDTEEVGYMGAKYLLEQGHKKIAFINGPITSSNSLKKVDGIQRALRDLDADPKSVEIIYSDSYSGLSGYNALQALWEQGLRPDAVFGGSDGLTSGASRFLYERALRIPDDISVLGYEDSILAEYATPALTVIDAHKEDLGKEASFVLINRIKKPRAKAVSLTIKPSLIIRDSVRSR</sequence>
<accession>A0A0K8J241</accession>
<dbReference type="InterPro" id="IPR000843">
    <property type="entry name" value="HTH_LacI"/>
</dbReference>
<organism evidence="5 6">
    <name type="scientific">Herbinix luporum</name>
    <dbReference type="NCBI Taxonomy" id="1679721"/>
    <lineage>
        <taxon>Bacteria</taxon>
        <taxon>Bacillati</taxon>
        <taxon>Bacillota</taxon>
        <taxon>Clostridia</taxon>
        <taxon>Lachnospirales</taxon>
        <taxon>Lachnospiraceae</taxon>
        <taxon>Herbinix</taxon>
    </lineage>
</organism>
<dbReference type="Pfam" id="PF13377">
    <property type="entry name" value="Peripla_BP_3"/>
    <property type="match status" value="1"/>
</dbReference>
<dbReference type="PANTHER" id="PTHR30146:SF109">
    <property type="entry name" value="HTH-TYPE TRANSCRIPTIONAL REGULATOR GALS"/>
    <property type="match status" value="1"/>
</dbReference>
<proteinExistence type="predicted"/>
<protein>
    <recommendedName>
        <fullName evidence="4">HTH lacI-type domain-containing protein</fullName>
    </recommendedName>
</protein>
<evidence type="ECO:0000256" key="1">
    <source>
        <dbReference type="ARBA" id="ARBA00023015"/>
    </source>
</evidence>
<dbReference type="InterPro" id="IPR010982">
    <property type="entry name" value="Lambda_DNA-bd_dom_sf"/>
</dbReference>